<evidence type="ECO:0000313" key="5">
    <source>
        <dbReference type="EMBL" id="SFO74349.1"/>
    </source>
</evidence>
<keyword evidence="6" id="KW-1185">Reference proteome</keyword>
<sequence>MVDDASPDQTGKKVKELFPEVHIINGNGQLFWNKGMRLAWESAVAHDTYDFFLWLNDDTFLKKESLINLLEDYESMPTEGIIVGNIQSEVHGDFTFGGHEESGPLKPNGKPQKVKYCNGNLVLVPQSVYQRVGILDQTYTHLYGDMDYSLDVSEAGFDCYGSSKYLGYCEVNEVSYWGEPSLSFVKRLKLMHSPKGVDLFKCYYFKKKHNGQWTAIKTLVDGYAKALMPKAYRELKKSLKSVS</sequence>
<dbReference type="Proteomes" id="UP000199564">
    <property type="component" value="Unassembled WGS sequence"/>
</dbReference>
<dbReference type="SUPFAM" id="SSF53448">
    <property type="entry name" value="Nucleotide-diphospho-sugar transferases"/>
    <property type="match status" value="1"/>
</dbReference>
<keyword evidence="2" id="KW-0328">Glycosyltransferase</keyword>
<name>A0A1I5JNP3_9BACT</name>
<dbReference type="InterPro" id="IPR029044">
    <property type="entry name" value="Nucleotide-diphossugar_trans"/>
</dbReference>
<accession>A0A1I5JNP3</accession>
<protein>
    <submittedName>
        <fullName evidence="5">Glycosyltransferase, GT2 family</fullName>
    </submittedName>
</protein>
<evidence type="ECO:0000256" key="1">
    <source>
        <dbReference type="ARBA" id="ARBA00006739"/>
    </source>
</evidence>
<dbReference type="PANTHER" id="PTHR43179">
    <property type="entry name" value="RHAMNOSYLTRANSFERASE WBBL"/>
    <property type="match status" value="1"/>
</dbReference>
<evidence type="ECO:0000259" key="4">
    <source>
        <dbReference type="Pfam" id="PF00535"/>
    </source>
</evidence>
<dbReference type="STRING" id="226506.SAMN04488519_11319"/>
<feature type="domain" description="Glycosyltransferase 2-like" evidence="4">
    <location>
        <begin position="2"/>
        <end position="106"/>
    </location>
</feature>
<proteinExistence type="inferred from homology"/>
<dbReference type="Pfam" id="PF00535">
    <property type="entry name" value="Glycos_transf_2"/>
    <property type="match status" value="1"/>
</dbReference>
<dbReference type="EMBL" id="FOVW01000013">
    <property type="protein sequence ID" value="SFO74349.1"/>
    <property type="molecule type" value="Genomic_DNA"/>
</dbReference>
<keyword evidence="3 5" id="KW-0808">Transferase</keyword>
<reference evidence="6" key="1">
    <citation type="submission" date="2016-10" db="EMBL/GenBank/DDBJ databases">
        <authorList>
            <person name="Varghese N."/>
            <person name="Submissions S."/>
        </authorList>
    </citation>
    <scope>NUCLEOTIDE SEQUENCE [LARGE SCALE GENOMIC DNA]</scope>
    <source>
        <strain evidence="6">DSM 15282</strain>
    </source>
</reference>
<dbReference type="PANTHER" id="PTHR43179:SF12">
    <property type="entry name" value="GALACTOFURANOSYLTRANSFERASE GLFT2"/>
    <property type="match status" value="1"/>
</dbReference>
<evidence type="ECO:0000256" key="3">
    <source>
        <dbReference type="ARBA" id="ARBA00022679"/>
    </source>
</evidence>
<dbReference type="GO" id="GO:0016757">
    <property type="term" value="F:glycosyltransferase activity"/>
    <property type="evidence" value="ECO:0007669"/>
    <property type="project" value="UniProtKB-KW"/>
</dbReference>
<evidence type="ECO:0000256" key="2">
    <source>
        <dbReference type="ARBA" id="ARBA00022676"/>
    </source>
</evidence>
<organism evidence="5 6">
    <name type="scientific">Algoriphagus ornithinivorans</name>
    <dbReference type="NCBI Taxonomy" id="226506"/>
    <lineage>
        <taxon>Bacteria</taxon>
        <taxon>Pseudomonadati</taxon>
        <taxon>Bacteroidota</taxon>
        <taxon>Cytophagia</taxon>
        <taxon>Cytophagales</taxon>
        <taxon>Cyclobacteriaceae</taxon>
        <taxon>Algoriphagus</taxon>
    </lineage>
</organism>
<dbReference type="InterPro" id="IPR001173">
    <property type="entry name" value="Glyco_trans_2-like"/>
</dbReference>
<comment type="similarity">
    <text evidence="1">Belongs to the glycosyltransferase 2 family.</text>
</comment>
<gene>
    <name evidence="5" type="ORF">SAMN04488519_11319</name>
</gene>
<dbReference type="Gene3D" id="3.90.550.10">
    <property type="entry name" value="Spore Coat Polysaccharide Biosynthesis Protein SpsA, Chain A"/>
    <property type="match status" value="1"/>
</dbReference>
<evidence type="ECO:0000313" key="6">
    <source>
        <dbReference type="Proteomes" id="UP000199564"/>
    </source>
</evidence>
<dbReference type="AlphaFoldDB" id="A0A1I5JNP3"/>